<dbReference type="PANTHER" id="PTHR43047">
    <property type="entry name" value="TWO-COMPONENT HISTIDINE PROTEIN KINASE"/>
    <property type="match status" value="1"/>
</dbReference>
<dbReference type="RefSeq" id="WP_184083844.1">
    <property type="nucleotide sequence ID" value="NZ_JACIJF010000001.1"/>
</dbReference>
<evidence type="ECO:0000256" key="3">
    <source>
        <dbReference type="ARBA" id="ARBA00022679"/>
    </source>
</evidence>
<comment type="catalytic activity">
    <reaction evidence="1">
        <text>ATP + protein L-histidine = ADP + protein N-phospho-L-histidine.</text>
        <dbReference type="EC" id="2.7.13.3"/>
    </reaction>
</comment>
<sequence length="523" mass="56062">MGVQSAWRQLVDLVGRRRVAPAPRVMSALRELQSRVPASVRAASARALEFADPPAPLVRLFALDGGQAAAPMLRSARLEADAWIQLLPELTPAGRAILRNRRDLSAAVVRALESFGSVDFVLPDNSLPMEAATVSALDQPAREGVAGASDLEPGTFEIAEVVARIDAFWRHREAEPAAPIPAQRVEAFRFETDAKGIIRWVDGVNRGAVIGISLDPGAATGGLRVDGVASGAFRHRTAFSHARLKIEGESDAAGDWLISGVPVFDQSSGRFNGYRGTARRPRMDERAEQPQPVAANASADSLRQLVHELRTPTNAIAGFAEMIETQMLGPVSSVYRERAHTIRTQARELLGAIDDLDLAARIDSAALALVPGRVGLRPMLESIADDLAPLAELRGAMIALPIDDASVVGDRRAVERLLSRLLATLVSASAKGERIGVYVTREHEDRVAISMDRPRALADYPGDSVLGIDDERDDATLLGTGFALRLARNLARELGGSLAIGSDRLTLRLPLSVNSPVSQAHLN</sequence>
<evidence type="ECO:0000256" key="4">
    <source>
        <dbReference type="ARBA" id="ARBA00022777"/>
    </source>
</evidence>
<keyword evidence="3" id="KW-0808">Transferase</keyword>
<evidence type="ECO:0000259" key="5">
    <source>
        <dbReference type="PROSITE" id="PS50109"/>
    </source>
</evidence>
<dbReference type="Gene3D" id="1.10.287.130">
    <property type="match status" value="1"/>
</dbReference>
<gene>
    <name evidence="6" type="ORF">FHT02_000487</name>
</gene>
<proteinExistence type="predicted"/>
<dbReference type="SUPFAM" id="SSF47384">
    <property type="entry name" value="Homodimeric domain of signal transducing histidine kinase"/>
    <property type="match status" value="1"/>
</dbReference>
<accession>A0A840YNB7</accession>
<organism evidence="6 7">
    <name type="scientific">Sphingomonas xinjiangensis</name>
    <dbReference type="NCBI Taxonomy" id="643568"/>
    <lineage>
        <taxon>Bacteria</taxon>
        <taxon>Pseudomonadati</taxon>
        <taxon>Pseudomonadota</taxon>
        <taxon>Alphaproteobacteria</taxon>
        <taxon>Sphingomonadales</taxon>
        <taxon>Sphingomonadaceae</taxon>
        <taxon>Sphingomonas</taxon>
    </lineage>
</organism>
<feature type="domain" description="Histidine kinase" evidence="5">
    <location>
        <begin position="304"/>
        <end position="519"/>
    </location>
</feature>
<protein>
    <recommendedName>
        <fullName evidence="2">histidine kinase</fullName>
        <ecNumber evidence="2">2.7.13.3</ecNumber>
    </recommendedName>
</protein>
<reference evidence="6 7" key="1">
    <citation type="submission" date="2020-08" db="EMBL/GenBank/DDBJ databases">
        <title>Genomic Encyclopedia of Type Strains, Phase IV (KMG-IV): sequencing the most valuable type-strain genomes for metagenomic binning, comparative biology and taxonomic classification.</title>
        <authorList>
            <person name="Goeker M."/>
        </authorList>
    </citation>
    <scope>NUCLEOTIDE SEQUENCE [LARGE SCALE GENOMIC DNA]</scope>
    <source>
        <strain evidence="6 7">DSM 26736</strain>
    </source>
</reference>
<dbReference type="Pfam" id="PF00512">
    <property type="entry name" value="HisKA"/>
    <property type="match status" value="1"/>
</dbReference>
<dbReference type="EMBL" id="JACIJF010000001">
    <property type="protein sequence ID" value="MBB5709281.1"/>
    <property type="molecule type" value="Genomic_DNA"/>
</dbReference>
<evidence type="ECO:0000256" key="1">
    <source>
        <dbReference type="ARBA" id="ARBA00000085"/>
    </source>
</evidence>
<name>A0A840YNB7_9SPHN</name>
<dbReference type="Proteomes" id="UP000527143">
    <property type="component" value="Unassembled WGS sequence"/>
</dbReference>
<dbReference type="Gene3D" id="3.30.565.10">
    <property type="entry name" value="Histidine kinase-like ATPase, C-terminal domain"/>
    <property type="match status" value="1"/>
</dbReference>
<dbReference type="PROSITE" id="PS50109">
    <property type="entry name" value="HIS_KIN"/>
    <property type="match status" value="1"/>
</dbReference>
<dbReference type="SMART" id="SM00388">
    <property type="entry name" value="HisKA"/>
    <property type="match status" value="1"/>
</dbReference>
<evidence type="ECO:0000256" key="2">
    <source>
        <dbReference type="ARBA" id="ARBA00012438"/>
    </source>
</evidence>
<dbReference type="InterPro" id="IPR003661">
    <property type="entry name" value="HisK_dim/P_dom"/>
</dbReference>
<dbReference type="CDD" id="cd00082">
    <property type="entry name" value="HisKA"/>
    <property type="match status" value="1"/>
</dbReference>
<dbReference type="SUPFAM" id="SSF55874">
    <property type="entry name" value="ATPase domain of HSP90 chaperone/DNA topoisomerase II/histidine kinase"/>
    <property type="match status" value="1"/>
</dbReference>
<dbReference type="InterPro" id="IPR036890">
    <property type="entry name" value="HATPase_C_sf"/>
</dbReference>
<dbReference type="InterPro" id="IPR005467">
    <property type="entry name" value="His_kinase_dom"/>
</dbReference>
<dbReference type="GO" id="GO:0000155">
    <property type="term" value="F:phosphorelay sensor kinase activity"/>
    <property type="evidence" value="ECO:0007669"/>
    <property type="project" value="InterPro"/>
</dbReference>
<dbReference type="InterPro" id="IPR036097">
    <property type="entry name" value="HisK_dim/P_sf"/>
</dbReference>
<dbReference type="EC" id="2.7.13.3" evidence="2"/>
<evidence type="ECO:0000313" key="7">
    <source>
        <dbReference type="Proteomes" id="UP000527143"/>
    </source>
</evidence>
<keyword evidence="4 6" id="KW-0418">Kinase</keyword>
<comment type="caution">
    <text evidence="6">The sequence shown here is derived from an EMBL/GenBank/DDBJ whole genome shotgun (WGS) entry which is preliminary data.</text>
</comment>
<dbReference type="AlphaFoldDB" id="A0A840YNB7"/>
<evidence type="ECO:0000313" key="6">
    <source>
        <dbReference type="EMBL" id="MBB5709281.1"/>
    </source>
</evidence>
<keyword evidence="7" id="KW-1185">Reference proteome</keyword>